<dbReference type="Gene3D" id="3.90.550.10">
    <property type="entry name" value="Spore Coat Polysaccharide Biosynthesis Protein SpsA, Chain A"/>
    <property type="match status" value="1"/>
</dbReference>
<accession>A0A7W6LHD9</accession>
<dbReference type="SUPFAM" id="SSF53448">
    <property type="entry name" value="Nucleotide-diphospho-sugar transferases"/>
    <property type="match status" value="1"/>
</dbReference>
<evidence type="ECO:0000313" key="1">
    <source>
        <dbReference type="EMBL" id="MBB4143036.1"/>
    </source>
</evidence>
<dbReference type="RefSeq" id="WP_165132598.1">
    <property type="nucleotide sequence ID" value="NZ_CP049250.1"/>
</dbReference>
<dbReference type="EMBL" id="JACIEC010000001">
    <property type="protein sequence ID" value="MBB4143036.1"/>
    <property type="molecule type" value="Genomic_DNA"/>
</dbReference>
<name>A0A7W6LHD9_9HYPH</name>
<evidence type="ECO:0008006" key="3">
    <source>
        <dbReference type="Google" id="ProtNLM"/>
    </source>
</evidence>
<dbReference type="InterPro" id="IPR029044">
    <property type="entry name" value="Nucleotide-diphossugar_trans"/>
</dbReference>
<dbReference type="Proteomes" id="UP000519897">
    <property type="component" value="Unassembled WGS sequence"/>
</dbReference>
<gene>
    <name evidence="1" type="ORF">GGQ72_001535</name>
</gene>
<sequence length="171" mass="18804">MLTVLMECHDQESELAQTLSVLVAGAVEGLVSDVAVLDRGSTDASARVADAAGCKFYTQWDLKNVLQEVRGEWLMLLEPGARPQIGWIDEVAEHISLTRHPARFTASRNYRRPLIQRLFSKDPPLAQGLLIQKSVASSKGVRATRLADLVEGHRPHTLISELIPAWAAARS</sequence>
<keyword evidence="2" id="KW-1185">Reference proteome</keyword>
<protein>
    <recommendedName>
        <fullName evidence="3">Glycosyl transferase</fullName>
    </recommendedName>
</protein>
<reference evidence="1 2" key="1">
    <citation type="submission" date="2020-08" db="EMBL/GenBank/DDBJ databases">
        <title>Genomic Encyclopedia of Type Strains, Phase IV (KMG-IV): sequencing the most valuable type-strain genomes for metagenomic binning, comparative biology and taxonomic classification.</title>
        <authorList>
            <person name="Goeker M."/>
        </authorList>
    </citation>
    <scope>NUCLEOTIDE SEQUENCE [LARGE SCALE GENOMIC DNA]</scope>
    <source>
        <strain evidence="1 2">DSM 29514</strain>
    </source>
</reference>
<evidence type="ECO:0000313" key="2">
    <source>
        <dbReference type="Proteomes" id="UP000519897"/>
    </source>
</evidence>
<comment type="caution">
    <text evidence="1">The sequence shown here is derived from an EMBL/GenBank/DDBJ whole genome shotgun (WGS) entry which is preliminary data.</text>
</comment>
<organism evidence="1 2">
    <name type="scientific">Rhizobium rhizoryzae</name>
    <dbReference type="NCBI Taxonomy" id="451876"/>
    <lineage>
        <taxon>Bacteria</taxon>
        <taxon>Pseudomonadati</taxon>
        <taxon>Pseudomonadota</taxon>
        <taxon>Alphaproteobacteria</taxon>
        <taxon>Hyphomicrobiales</taxon>
        <taxon>Rhizobiaceae</taxon>
        <taxon>Rhizobium/Agrobacterium group</taxon>
        <taxon>Rhizobium</taxon>
    </lineage>
</organism>
<dbReference type="AlphaFoldDB" id="A0A7W6LHD9"/>
<proteinExistence type="predicted"/>